<dbReference type="Gene3D" id="3.90.400.10">
    <property type="entry name" value="Oligo-1,6-glucosidase, Domain 2"/>
    <property type="match status" value="1"/>
</dbReference>
<comment type="similarity">
    <text evidence="1">Belongs to the glycosyl hydrolase 13 family.</text>
</comment>
<proteinExistence type="inferred from homology"/>
<dbReference type="EMBL" id="JAROCE010000002">
    <property type="protein sequence ID" value="MFM2720282.1"/>
    <property type="molecule type" value="Genomic_DNA"/>
</dbReference>
<evidence type="ECO:0000313" key="3">
    <source>
        <dbReference type="EMBL" id="MFM2720282.1"/>
    </source>
</evidence>
<evidence type="ECO:0000256" key="1">
    <source>
        <dbReference type="ARBA" id="ARBA00008061"/>
    </source>
</evidence>
<keyword evidence="4" id="KW-1185">Reference proteome</keyword>
<dbReference type="SMART" id="SM00642">
    <property type="entry name" value="Aamy"/>
    <property type="match status" value="1"/>
</dbReference>
<accession>A0ABW9GHG6</accession>
<dbReference type="InterPro" id="IPR045857">
    <property type="entry name" value="O16G_dom_2"/>
</dbReference>
<dbReference type="InterPro" id="IPR017853">
    <property type="entry name" value="GH"/>
</dbReference>
<gene>
    <name evidence="3" type="ORF">P5G46_07185</name>
</gene>
<sequence length="531" mass="58161">MSGWWDDAVVYEVYPRSFADADGDGVGDLRGIIARLPYLASLGVEGLWLTPFQRSPQEDQGYDISDYCDVDPLFGTLADFDELLASAHAHGLRVLVDIVPNHTSVENPLFEAAVAAGPGSPERDLFVFRRGRGEASELPPNNWLSVFGGPAWHRAAPGSQTDPEWYLHLFSPGQPDWNWENPRVGDYFERVLRFWFDRDVDGIRVDVAHGLFKAEGLPDSPTVPTVIDGLRSNPLAMDQEPVHDVYRHWRRVADSYSPSRLLVGEVNLPPERSARYTRPDELHQTFAFAFIKLGWDAASWQEVGAQLARVRDETGSSPSWALENHDIVRTATRFGGGVRGRRRARAALAALLGLPGAVYVFQGQELGLPEVDVPLADRVDPMWHHGGVSRDGARIPLPWSADADGAHGFSPSTGERSWLPTPEGWGRFSVETQEGSDDSSLALFRRATVRRSDLHASGRFSTGEGVSWRADDGGTAARDTPVRLIARRSGGVSVVVAMGDGPVVLPPGELLFSSEPLIEGLLPPDATAWVG</sequence>
<dbReference type="PANTHER" id="PTHR10357">
    <property type="entry name" value="ALPHA-AMYLASE FAMILY MEMBER"/>
    <property type="match status" value="1"/>
</dbReference>
<dbReference type="Proteomes" id="UP001630303">
    <property type="component" value="Unassembled WGS sequence"/>
</dbReference>
<dbReference type="RefSeq" id="WP_408905340.1">
    <property type="nucleotide sequence ID" value="NZ_JAROCE010000002.1"/>
</dbReference>
<dbReference type="PANTHER" id="PTHR10357:SF179">
    <property type="entry name" value="NEUTRAL AND BASIC AMINO ACID TRANSPORT PROTEIN RBAT"/>
    <property type="match status" value="1"/>
</dbReference>
<dbReference type="InterPro" id="IPR006047">
    <property type="entry name" value="GH13_cat_dom"/>
</dbReference>
<evidence type="ECO:0000259" key="2">
    <source>
        <dbReference type="SMART" id="SM00642"/>
    </source>
</evidence>
<comment type="caution">
    <text evidence="3">The sequence shown here is derived from an EMBL/GenBank/DDBJ whole genome shotgun (WGS) entry which is preliminary data.</text>
</comment>
<dbReference type="Gene3D" id="3.20.20.80">
    <property type="entry name" value="Glycosidases"/>
    <property type="match status" value="1"/>
</dbReference>
<evidence type="ECO:0000313" key="4">
    <source>
        <dbReference type="Proteomes" id="UP001630303"/>
    </source>
</evidence>
<keyword evidence="3" id="KW-0378">Hydrolase</keyword>
<organism evidence="3 4">
    <name type="scientific">Microbacterium mcarthurae</name>
    <dbReference type="NCBI Taxonomy" id="3035918"/>
    <lineage>
        <taxon>Bacteria</taxon>
        <taxon>Bacillati</taxon>
        <taxon>Actinomycetota</taxon>
        <taxon>Actinomycetes</taxon>
        <taxon>Micrococcales</taxon>
        <taxon>Microbacteriaceae</taxon>
        <taxon>Microbacterium</taxon>
    </lineage>
</organism>
<dbReference type="SUPFAM" id="SSF51445">
    <property type="entry name" value="(Trans)glycosidases"/>
    <property type="match status" value="1"/>
</dbReference>
<feature type="domain" description="Glycosyl hydrolase family 13 catalytic" evidence="2">
    <location>
        <begin position="12"/>
        <end position="394"/>
    </location>
</feature>
<protein>
    <submittedName>
        <fullName evidence="3">Alpha-amylase family glycosyl hydrolase</fullName>
    </submittedName>
</protein>
<reference evidence="3 4" key="1">
    <citation type="submission" date="2023-03" db="EMBL/GenBank/DDBJ databases">
        <title>MT1 and MT2 Draft Genomes of Novel Species.</title>
        <authorList>
            <person name="Venkateswaran K."/>
        </authorList>
    </citation>
    <scope>NUCLEOTIDE SEQUENCE [LARGE SCALE GENOMIC DNA]</scope>
    <source>
        <strain evidence="3 4">IF8SW-P5</strain>
    </source>
</reference>
<dbReference type="Pfam" id="PF00128">
    <property type="entry name" value="Alpha-amylase"/>
    <property type="match status" value="1"/>
</dbReference>
<dbReference type="GO" id="GO:0016787">
    <property type="term" value="F:hydrolase activity"/>
    <property type="evidence" value="ECO:0007669"/>
    <property type="project" value="UniProtKB-KW"/>
</dbReference>
<name>A0ABW9GHG6_9MICO</name>